<reference evidence="1 2" key="1">
    <citation type="submission" date="2024-04" db="EMBL/GenBank/DDBJ databases">
        <title>Tritrichomonas musculus Genome.</title>
        <authorList>
            <person name="Alves-Ferreira E."/>
            <person name="Grigg M."/>
            <person name="Lorenzi H."/>
            <person name="Galac M."/>
        </authorList>
    </citation>
    <scope>NUCLEOTIDE SEQUENCE [LARGE SCALE GENOMIC DNA]</scope>
    <source>
        <strain evidence="1 2">EAF2021</strain>
    </source>
</reference>
<dbReference type="Proteomes" id="UP001470230">
    <property type="component" value="Unassembled WGS sequence"/>
</dbReference>
<evidence type="ECO:0000313" key="2">
    <source>
        <dbReference type="Proteomes" id="UP001470230"/>
    </source>
</evidence>
<protein>
    <submittedName>
        <fullName evidence="1">Uncharacterized protein</fullName>
    </submittedName>
</protein>
<accession>A0ABR2IKP3</accession>
<keyword evidence="2" id="KW-1185">Reference proteome</keyword>
<dbReference type="EMBL" id="JAPFFF010000016">
    <property type="protein sequence ID" value="KAK8864906.1"/>
    <property type="molecule type" value="Genomic_DNA"/>
</dbReference>
<gene>
    <name evidence="1" type="ORF">M9Y10_010433</name>
</gene>
<organism evidence="1 2">
    <name type="scientific">Tritrichomonas musculus</name>
    <dbReference type="NCBI Taxonomy" id="1915356"/>
    <lineage>
        <taxon>Eukaryota</taxon>
        <taxon>Metamonada</taxon>
        <taxon>Parabasalia</taxon>
        <taxon>Tritrichomonadida</taxon>
        <taxon>Tritrichomonadidae</taxon>
        <taxon>Tritrichomonas</taxon>
    </lineage>
</organism>
<sequence>MAEQHYTVPTANEFISGFLSPSLEKAPWVMHHINNDHSIPNFNEDNFDQNTKALQSAWIHISQYGNNDTDTAPEDSDVPNVEDLVDDIISKNDEELDDDNSVDSIRLRYMKEKHEPIRDYPKNFDDIKNQQFRQLIKENSEILFILEYYQEQVYFVLYLTNGKKQRQIAEFFGVCPGTIYQHNLRRCSDKQNVGAPRCLNNEQLIAVSIFIQEKYNEKNYPTIYTVLHFIFDTFDKSLNSDTLLKFLREKEIAFSAIANPLDSRRSAV</sequence>
<comment type="caution">
    <text evidence="1">The sequence shown here is derived from an EMBL/GenBank/DDBJ whole genome shotgun (WGS) entry which is preliminary data.</text>
</comment>
<evidence type="ECO:0000313" key="1">
    <source>
        <dbReference type="EMBL" id="KAK8864906.1"/>
    </source>
</evidence>
<proteinExistence type="predicted"/>
<name>A0ABR2IKP3_9EUKA</name>